<dbReference type="InterPro" id="IPR029056">
    <property type="entry name" value="Ribokinase-like"/>
</dbReference>
<keyword evidence="3" id="KW-0547">Nucleotide-binding</keyword>
<dbReference type="CDD" id="cd01174">
    <property type="entry name" value="ribokinase"/>
    <property type="match status" value="1"/>
</dbReference>
<keyword evidence="6" id="KW-0460">Magnesium</keyword>
<keyword evidence="5" id="KW-0067">ATP-binding</keyword>
<evidence type="ECO:0000256" key="8">
    <source>
        <dbReference type="ARBA" id="ARBA00023277"/>
    </source>
</evidence>
<dbReference type="GO" id="GO:0005524">
    <property type="term" value="F:ATP binding"/>
    <property type="evidence" value="ECO:0007669"/>
    <property type="project" value="UniProtKB-KW"/>
</dbReference>
<keyword evidence="11" id="KW-1185">Reference proteome</keyword>
<evidence type="ECO:0000256" key="2">
    <source>
        <dbReference type="ARBA" id="ARBA00022723"/>
    </source>
</evidence>
<evidence type="ECO:0000313" key="11">
    <source>
        <dbReference type="Proteomes" id="UP000232875"/>
    </source>
</evidence>
<accession>A0A2N1JAM1</accession>
<dbReference type="GO" id="GO:0004747">
    <property type="term" value="F:ribokinase activity"/>
    <property type="evidence" value="ECO:0007669"/>
    <property type="project" value="InterPro"/>
</dbReference>
<dbReference type="InterPro" id="IPR002139">
    <property type="entry name" value="Ribo/fructo_kinase"/>
</dbReference>
<keyword evidence="4" id="KW-0418">Kinase</keyword>
<feature type="domain" description="Carbohydrate kinase PfkB" evidence="9">
    <location>
        <begin position="13"/>
        <end position="306"/>
    </location>
</feature>
<protein>
    <recommendedName>
        <fullName evidence="9">Carbohydrate kinase PfkB domain-containing protein</fullName>
    </recommendedName>
</protein>
<organism evidence="10 11">
    <name type="scientific">Malassezia vespertilionis</name>
    <dbReference type="NCBI Taxonomy" id="2020962"/>
    <lineage>
        <taxon>Eukaryota</taxon>
        <taxon>Fungi</taxon>
        <taxon>Dikarya</taxon>
        <taxon>Basidiomycota</taxon>
        <taxon>Ustilaginomycotina</taxon>
        <taxon>Malasseziomycetes</taxon>
        <taxon>Malasseziales</taxon>
        <taxon>Malasseziaceae</taxon>
        <taxon>Malassezia</taxon>
    </lineage>
</organism>
<dbReference type="Pfam" id="PF00294">
    <property type="entry name" value="PfkB"/>
    <property type="match status" value="1"/>
</dbReference>
<dbReference type="Proteomes" id="UP000232875">
    <property type="component" value="Unassembled WGS sequence"/>
</dbReference>
<keyword evidence="1" id="KW-0808">Transferase</keyword>
<gene>
    <name evidence="10" type="ORF">MVES_002674</name>
</gene>
<keyword evidence="7" id="KW-0630">Potassium</keyword>
<dbReference type="InterPro" id="IPR011611">
    <property type="entry name" value="PfkB_dom"/>
</dbReference>
<evidence type="ECO:0000256" key="7">
    <source>
        <dbReference type="ARBA" id="ARBA00022958"/>
    </source>
</evidence>
<evidence type="ECO:0000256" key="1">
    <source>
        <dbReference type="ARBA" id="ARBA00022679"/>
    </source>
</evidence>
<name>A0A2N1JAM1_9BASI</name>
<keyword evidence="2" id="KW-0479">Metal-binding</keyword>
<dbReference type="STRING" id="2020962.A0A2N1JAM1"/>
<dbReference type="InterPro" id="IPR011877">
    <property type="entry name" value="Ribokinase"/>
</dbReference>
<reference evidence="10 11" key="1">
    <citation type="submission" date="2017-10" db="EMBL/GenBank/DDBJ databases">
        <title>A novel species of cold-tolerant Malassezia isolated from bats.</title>
        <authorList>
            <person name="Lorch J.M."/>
            <person name="Palmer J.M."/>
            <person name="Vanderwolf K.J."/>
            <person name="Schmidt K.Z."/>
            <person name="Verant M.L."/>
            <person name="Weller T.J."/>
            <person name="Blehert D.S."/>
        </authorList>
    </citation>
    <scope>NUCLEOTIDE SEQUENCE [LARGE SCALE GENOMIC DNA]</scope>
    <source>
        <strain evidence="10 11">NWHC:44797-103</strain>
    </source>
</reference>
<dbReference type="EMBL" id="KZ454991">
    <property type="protein sequence ID" value="PKI83604.1"/>
    <property type="molecule type" value="Genomic_DNA"/>
</dbReference>
<dbReference type="PANTHER" id="PTHR10584:SF166">
    <property type="entry name" value="RIBOKINASE"/>
    <property type="match status" value="1"/>
</dbReference>
<evidence type="ECO:0000259" key="9">
    <source>
        <dbReference type="Pfam" id="PF00294"/>
    </source>
</evidence>
<dbReference type="GO" id="GO:0006014">
    <property type="term" value="P:D-ribose metabolic process"/>
    <property type="evidence" value="ECO:0007669"/>
    <property type="project" value="InterPro"/>
</dbReference>
<dbReference type="SUPFAM" id="SSF53613">
    <property type="entry name" value="Ribokinase-like"/>
    <property type="match status" value="1"/>
</dbReference>
<dbReference type="PANTHER" id="PTHR10584">
    <property type="entry name" value="SUGAR KINASE"/>
    <property type="match status" value="1"/>
</dbReference>
<dbReference type="PRINTS" id="PR00990">
    <property type="entry name" value="RIBOKINASE"/>
</dbReference>
<evidence type="ECO:0000256" key="6">
    <source>
        <dbReference type="ARBA" id="ARBA00022842"/>
    </source>
</evidence>
<proteinExistence type="predicted"/>
<dbReference type="Gene3D" id="3.40.1190.20">
    <property type="match status" value="1"/>
</dbReference>
<dbReference type="AlphaFoldDB" id="A0A2N1JAM1"/>
<sequence length="315" mass="33145">MPPAALPHIVKLGETISSSGFVSRPGGKGANVAAALSLAGAQVTMLGAVGTDAEWPLMYLEERGVDTRHVYRSKTDPTGRAFIQIAADGENSIVLLQGANYVRSDAIDDPAAWMGKCTHLMLQNEIPLEVTVAYAAAAQARKEQGEARLVTAFNPSPMLSAAEIKTFPWGGIDVLIVNEGEAADMLRAMTGKDESTSAPAEALAALPALAQVTWIVVTRGSHGSAASVQLKKERIYLEVPAHRAANVVNTTGAGDTFTGYLVAGLMDAYTNNAQWTRELIDTVLHRASVASSMAVEKDGAMESMPSRAAVDAVVQ</sequence>
<evidence type="ECO:0000256" key="4">
    <source>
        <dbReference type="ARBA" id="ARBA00022777"/>
    </source>
</evidence>
<evidence type="ECO:0000256" key="3">
    <source>
        <dbReference type="ARBA" id="ARBA00022741"/>
    </source>
</evidence>
<dbReference type="GO" id="GO:0046872">
    <property type="term" value="F:metal ion binding"/>
    <property type="evidence" value="ECO:0007669"/>
    <property type="project" value="UniProtKB-KW"/>
</dbReference>
<evidence type="ECO:0000256" key="5">
    <source>
        <dbReference type="ARBA" id="ARBA00022840"/>
    </source>
</evidence>
<dbReference type="OrthoDB" id="415590at2759"/>
<evidence type="ECO:0000313" key="10">
    <source>
        <dbReference type="EMBL" id="PKI83604.1"/>
    </source>
</evidence>
<keyword evidence="8" id="KW-0119">Carbohydrate metabolism</keyword>